<name>A0A2S6CKG5_9PEZI</name>
<proteinExistence type="predicted"/>
<comment type="caution">
    <text evidence="1">The sequence shown here is derived from an EMBL/GenBank/DDBJ whole genome shotgun (WGS) entry which is preliminary data.</text>
</comment>
<evidence type="ECO:0000313" key="2">
    <source>
        <dbReference type="Proteomes" id="UP000237631"/>
    </source>
</evidence>
<dbReference type="OrthoDB" id="3650650at2759"/>
<organism evidence="1 2">
    <name type="scientific">Cercospora berteroae</name>
    <dbReference type="NCBI Taxonomy" id="357750"/>
    <lineage>
        <taxon>Eukaryota</taxon>
        <taxon>Fungi</taxon>
        <taxon>Dikarya</taxon>
        <taxon>Ascomycota</taxon>
        <taxon>Pezizomycotina</taxon>
        <taxon>Dothideomycetes</taxon>
        <taxon>Dothideomycetidae</taxon>
        <taxon>Mycosphaerellales</taxon>
        <taxon>Mycosphaerellaceae</taxon>
        <taxon>Cercospora</taxon>
    </lineage>
</organism>
<evidence type="ECO:0000313" key="1">
    <source>
        <dbReference type="EMBL" id="PPJ60200.1"/>
    </source>
</evidence>
<accession>A0A2S6CKG5</accession>
<dbReference type="AlphaFoldDB" id="A0A2S6CKG5"/>
<gene>
    <name evidence="1" type="ORF">CBER1_10123</name>
</gene>
<dbReference type="Proteomes" id="UP000237631">
    <property type="component" value="Unassembled WGS sequence"/>
</dbReference>
<dbReference type="EMBL" id="PNEN01000300">
    <property type="protein sequence ID" value="PPJ60200.1"/>
    <property type="molecule type" value="Genomic_DNA"/>
</dbReference>
<protein>
    <submittedName>
        <fullName evidence="1">Uncharacterized protein</fullName>
    </submittedName>
</protein>
<reference evidence="2" key="1">
    <citation type="journal article" date="2017" name="bioRxiv">
        <title>Conservation of a gene cluster reveals novel cercosporin biosynthetic mechanisms and extends production to the genus Colletotrichum.</title>
        <authorList>
            <person name="de Jonge R."/>
            <person name="Ebert M.K."/>
            <person name="Huitt-Roehl C.R."/>
            <person name="Pal P."/>
            <person name="Suttle J.C."/>
            <person name="Spanner R.E."/>
            <person name="Neubauer J.D."/>
            <person name="Jurick W.M.II."/>
            <person name="Stott K.A."/>
            <person name="Secor G.A."/>
            <person name="Thomma B.P.H.J."/>
            <person name="Van de Peer Y."/>
            <person name="Townsend C.A."/>
            <person name="Bolton M.D."/>
        </authorList>
    </citation>
    <scope>NUCLEOTIDE SEQUENCE [LARGE SCALE GENOMIC DNA]</scope>
    <source>
        <strain evidence="2">CBS538.71</strain>
    </source>
</reference>
<sequence length="200" mass="22723">MTTDESAIDSNGDHGNLDRSLQLRNNLESLPQELYNRIYDLTFAAEPAIRFYSSKKGLKTNGVLDILKDCSHHALAINEKLPPMFHVDRRSRDKFVKSYFGHVNTVFVFYGDDLGRLCIESSHLKLIPHVHYIPPHGPWTVSTELCQILSRNEGWPKDVVERIDVFQAVELPGMLDDYVEQASGTDIDDDEHSESADKLP</sequence>
<keyword evidence="2" id="KW-1185">Reference proteome</keyword>